<gene>
    <name evidence="1" type="primary">potF_2</name>
    <name evidence="1" type="ORF">NCTC7928_05573</name>
</gene>
<protein>
    <submittedName>
        <fullName evidence="1">Putrescine ABC transporter substrate-binding protein</fullName>
    </submittedName>
</protein>
<reference evidence="1 2" key="1">
    <citation type="submission" date="2018-06" db="EMBL/GenBank/DDBJ databases">
        <authorList>
            <consortium name="Pathogen Informatics"/>
            <person name="Doyle S."/>
        </authorList>
    </citation>
    <scope>NUCLEOTIDE SEQUENCE [LARGE SCALE GENOMIC DNA]</scope>
    <source>
        <strain evidence="1 2">NCTC7928</strain>
    </source>
</reference>
<name>A0A376LKQ1_ECOLX</name>
<dbReference type="Proteomes" id="UP000254877">
    <property type="component" value="Unassembled WGS sequence"/>
</dbReference>
<accession>A0A376LKQ1</accession>
<dbReference type="EMBL" id="UGAB01000002">
    <property type="protein sequence ID" value="STF44823.1"/>
    <property type="molecule type" value="Genomic_DNA"/>
</dbReference>
<dbReference type="Gene3D" id="3.40.190.10">
    <property type="entry name" value="Periplasmic binding protein-like II"/>
    <property type="match status" value="2"/>
</dbReference>
<sequence length="90" mass="10278">MPTRTKKPTPLVSAEVRDNPGIYPPADVRAKLFTLKVQDPKIDRVRTPRVDQSEERKIIRSRRCRTGAPHPPAIRTIMVRLHTFNAGEQP</sequence>
<organism evidence="1 2">
    <name type="scientific">Escherichia coli</name>
    <dbReference type="NCBI Taxonomy" id="562"/>
    <lineage>
        <taxon>Bacteria</taxon>
        <taxon>Pseudomonadati</taxon>
        <taxon>Pseudomonadota</taxon>
        <taxon>Gammaproteobacteria</taxon>
        <taxon>Enterobacterales</taxon>
        <taxon>Enterobacteriaceae</taxon>
        <taxon>Escherichia</taxon>
    </lineage>
</organism>
<proteinExistence type="predicted"/>
<dbReference type="AlphaFoldDB" id="A0A376LKQ1"/>
<evidence type="ECO:0000313" key="1">
    <source>
        <dbReference type="EMBL" id="STF44823.1"/>
    </source>
</evidence>
<evidence type="ECO:0000313" key="2">
    <source>
        <dbReference type="Proteomes" id="UP000254877"/>
    </source>
</evidence>